<evidence type="ECO:0000256" key="3">
    <source>
        <dbReference type="SAM" id="SignalP"/>
    </source>
</evidence>
<dbReference type="AlphaFoldDB" id="A0A1G1VLB1"/>
<keyword evidence="3" id="KW-0732">Signal</keyword>
<feature type="compositionally biased region" description="Basic and acidic residues" evidence="1">
    <location>
        <begin position="100"/>
        <end position="111"/>
    </location>
</feature>
<proteinExistence type="predicted"/>
<feature type="compositionally biased region" description="Low complexity" evidence="1">
    <location>
        <begin position="658"/>
        <end position="671"/>
    </location>
</feature>
<feature type="compositionally biased region" description="Low complexity" evidence="1">
    <location>
        <begin position="57"/>
        <end position="84"/>
    </location>
</feature>
<protein>
    <submittedName>
        <fullName evidence="4">Uncharacterized protein</fullName>
    </submittedName>
</protein>
<feature type="compositionally biased region" description="Pro residues" evidence="1">
    <location>
        <begin position="31"/>
        <end position="41"/>
    </location>
</feature>
<feature type="compositionally biased region" description="Polar residues" evidence="1">
    <location>
        <begin position="85"/>
        <end position="97"/>
    </location>
</feature>
<keyword evidence="2" id="KW-0812">Transmembrane</keyword>
<name>A0A1G1VLB1_9BACT</name>
<feature type="transmembrane region" description="Helical" evidence="2">
    <location>
        <begin position="738"/>
        <end position="755"/>
    </location>
</feature>
<dbReference type="EMBL" id="MHCI01000019">
    <property type="protein sequence ID" value="OGY16145.1"/>
    <property type="molecule type" value="Genomic_DNA"/>
</dbReference>
<keyword evidence="2" id="KW-1133">Transmembrane helix</keyword>
<evidence type="ECO:0000256" key="1">
    <source>
        <dbReference type="SAM" id="MobiDB-lite"/>
    </source>
</evidence>
<feature type="compositionally biased region" description="Polar residues" evidence="1">
    <location>
        <begin position="117"/>
        <end position="162"/>
    </location>
</feature>
<feature type="compositionally biased region" description="Polar residues" evidence="1">
    <location>
        <begin position="240"/>
        <end position="252"/>
    </location>
</feature>
<feature type="region of interest" description="Disordered" evidence="1">
    <location>
        <begin position="190"/>
        <end position="252"/>
    </location>
</feature>
<feature type="compositionally biased region" description="Pro residues" evidence="1">
    <location>
        <begin position="47"/>
        <end position="56"/>
    </location>
</feature>
<feature type="compositionally biased region" description="Polar residues" evidence="1">
    <location>
        <begin position="209"/>
        <end position="232"/>
    </location>
</feature>
<organism evidence="4 5">
    <name type="scientific">Candidatus Chisholmbacteria bacterium RIFCSPHIGHO2_01_FULL_49_18</name>
    <dbReference type="NCBI Taxonomy" id="1797590"/>
    <lineage>
        <taxon>Bacteria</taxon>
        <taxon>Candidatus Chisholmiibacteriota</taxon>
    </lineage>
</organism>
<evidence type="ECO:0000313" key="5">
    <source>
        <dbReference type="Proteomes" id="UP000179069"/>
    </source>
</evidence>
<feature type="region of interest" description="Disordered" evidence="1">
    <location>
        <begin position="641"/>
        <end position="690"/>
    </location>
</feature>
<dbReference type="Proteomes" id="UP000179069">
    <property type="component" value="Unassembled WGS sequence"/>
</dbReference>
<reference evidence="4 5" key="1">
    <citation type="journal article" date="2016" name="Nat. Commun.">
        <title>Thousands of microbial genomes shed light on interconnected biogeochemical processes in an aquifer system.</title>
        <authorList>
            <person name="Anantharaman K."/>
            <person name="Brown C.T."/>
            <person name="Hug L.A."/>
            <person name="Sharon I."/>
            <person name="Castelle C.J."/>
            <person name="Probst A.J."/>
            <person name="Thomas B.C."/>
            <person name="Singh A."/>
            <person name="Wilkins M.J."/>
            <person name="Karaoz U."/>
            <person name="Brodie E.L."/>
            <person name="Williams K.H."/>
            <person name="Hubbard S.S."/>
            <person name="Banfield J.F."/>
        </authorList>
    </citation>
    <scope>NUCLEOTIDE SEQUENCE [LARGE SCALE GENOMIC DNA]</scope>
</reference>
<feature type="chain" id="PRO_5009581041" evidence="3">
    <location>
        <begin position="24"/>
        <end position="768"/>
    </location>
</feature>
<gene>
    <name evidence="4" type="ORF">A2785_00980</name>
</gene>
<comment type="caution">
    <text evidence="4">The sequence shown here is derived from an EMBL/GenBank/DDBJ whole genome shotgun (WGS) entry which is preliminary data.</text>
</comment>
<evidence type="ECO:0000313" key="4">
    <source>
        <dbReference type="EMBL" id="OGY16145.1"/>
    </source>
</evidence>
<feature type="compositionally biased region" description="Low complexity" evidence="1">
    <location>
        <begin position="195"/>
        <end position="207"/>
    </location>
</feature>
<feature type="region of interest" description="Disordered" evidence="1">
    <location>
        <begin position="27"/>
        <end position="162"/>
    </location>
</feature>
<sequence>MSRNKVKKIISTLALALLLIVQAAPVWAISPPTPPPPPEAPSAPSAPDAPQPPSAPDAPSAPGDPGPSSDPQTPPSGDSSSPTETVDTVQEQTPQEDSNWDGRRDRHNRDNNDEEGGNTSSPESNVEPATSEPQPANQQGEQTGDQNNGGNVGDTSITSGDANTSASIVTSANDNLSAQADCTTGCEPGGISVKNSGNGDNSTNDGSVKVSNDETTVQDNTANVDNSMNLESDSGHNDASRNVGNSSIDTGDANTTGTLITAVNTNVDGVAVAEFNIADDHVGDIVLDFGAGCISGCAGSGSALSVVNDGNGADSQNTGSIEETNNDTTFQTNEATVENEMILNADTGRNTANRNTGGDSTITTGDANTSANALTFANNNLAGGVYYTVVNIFGDLIGDIIFPEEMLAYAASVSAANTGNGDGSVNTSDLTLNSNDETYQFNVANIENNLILGATTGDNDTSRNTNGTSSVTTGNANVDAQVLNIANSNISGGTWWLVIVNEAGNWIGKLFGAADGANFAGSAGTEFTINEAGEITAVNSGNGAGSTNTSDVTVNNNTTTVQSNTANITNNLDLSANTGGNSASRNTGGDSSITTGDANVIANLVNFVNNNISGGGKLFVNVVNVFGSWVGDFLPPGFSKPKSEAQDVADAGVGGPENSGNQSNSADSGSSSAGGSGNSQNSSSATTQPTGTLLAQAASTGFGGSFQTMIAGAVSYGGETSQANDTQEAVKRVVNINLAWFLALLPILLISGIIRRRVRISFSRKHLP</sequence>
<evidence type="ECO:0000256" key="2">
    <source>
        <dbReference type="SAM" id="Phobius"/>
    </source>
</evidence>
<feature type="signal peptide" evidence="3">
    <location>
        <begin position="1"/>
        <end position="23"/>
    </location>
</feature>
<accession>A0A1G1VLB1</accession>
<keyword evidence="2" id="KW-0472">Membrane</keyword>